<dbReference type="InterPro" id="IPR006694">
    <property type="entry name" value="Fatty_acid_hydroxylase"/>
</dbReference>
<dbReference type="PANTHER" id="PTHR21624">
    <property type="entry name" value="STEROL DESATURASE-RELATED PROTEIN"/>
    <property type="match status" value="1"/>
</dbReference>
<protein>
    <submittedName>
        <fullName evidence="10">Sterol desaturase family protein</fullName>
    </submittedName>
</protein>
<dbReference type="Pfam" id="PF04116">
    <property type="entry name" value="FA_hydroxylase"/>
    <property type="match status" value="1"/>
</dbReference>
<keyword evidence="6 8" id="KW-0472">Membrane</keyword>
<dbReference type="InterPro" id="IPR051689">
    <property type="entry name" value="Sterol_desaturase/TMEM195"/>
</dbReference>
<accession>A0A974ZRY2</accession>
<dbReference type="Proteomes" id="UP000662986">
    <property type="component" value="Plasmid unnamed1"/>
</dbReference>
<feature type="compositionally biased region" description="Low complexity" evidence="7">
    <location>
        <begin position="307"/>
        <end position="318"/>
    </location>
</feature>
<feature type="transmembrane region" description="Helical" evidence="8">
    <location>
        <begin position="145"/>
        <end position="165"/>
    </location>
</feature>
<keyword evidence="4" id="KW-0560">Oxidoreductase</keyword>
<evidence type="ECO:0000259" key="9">
    <source>
        <dbReference type="Pfam" id="PF04116"/>
    </source>
</evidence>
<organism evidence="10 11">
    <name type="scientific">Rhodococcus pseudokoreensis</name>
    <dbReference type="NCBI Taxonomy" id="2811421"/>
    <lineage>
        <taxon>Bacteria</taxon>
        <taxon>Bacillati</taxon>
        <taxon>Actinomycetota</taxon>
        <taxon>Actinomycetes</taxon>
        <taxon>Mycobacteriales</taxon>
        <taxon>Nocardiaceae</taxon>
        <taxon>Rhodococcus</taxon>
    </lineage>
</organism>
<evidence type="ECO:0000256" key="1">
    <source>
        <dbReference type="ARBA" id="ARBA00004127"/>
    </source>
</evidence>
<sequence>MHELFDPLGNPLVYAIPFFVLTMLIELAALKWLDHDDELTGYSVKDSRTSLLMFAGSTVTLTVFKLGSFVIFNLVFVYLAPVQLDTGAWWYWPAMLLALDFAYYWQHRFVHRVNVGWAAHQAHHSSEYMNFGTALRQKWNPWFEFFFWLPLPLLGFAPWTLYVAFSVNLVYQFFVHTEMIGKLPRPIEFIFNTPSHHRVHHGSDQEYLDRNYAGMLIIWDRMFGTFIEERQRPTYGLTKQVDTYNVLTLEYRAFADILRNVRSSTRFRDRLGYVFGPPGWEPASNLTTTPPTLECNLSAEPTTDATVGDSSRDSVGSGLHAVPVGDSDRRPIPG</sequence>
<evidence type="ECO:0000313" key="10">
    <source>
        <dbReference type="EMBL" id="QSE88014.1"/>
    </source>
</evidence>
<feature type="transmembrane region" description="Helical" evidence="8">
    <location>
        <begin position="12"/>
        <end position="30"/>
    </location>
</feature>
<name>A0A974ZRY2_9NOCA</name>
<evidence type="ECO:0000256" key="4">
    <source>
        <dbReference type="ARBA" id="ARBA00023002"/>
    </source>
</evidence>
<keyword evidence="10" id="KW-0614">Plasmid</keyword>
<geneLocation type="plasmid" evidence="10 11">
    <name>unnamed1</name>
</geneLocation>
<reference evidence="10 11" key="1">
    <citation type="journal article" date="2021" name="Microbiol. Resour. Announc.">
        <title>Complete Genome Sequences of Two Rhodococcus sp. Strains with Large and Linear Chromosomes, Isolated from Apple Rhizosphere.</title>
        <authorList>
            <person name="Benning S."/>
            <person name="Brugnone N."/>
            <person name="Siani R."/>
            <person name="Kublik S."/>
            <person name="Schloter M."/>
            <person name="Rad V."/>
        </authorList>
    </citation>
    <scope>NUCLEOTIDE SEQUENCE [LARGE SCALE GENOMIC DNA]</scope>
    <source>
        <strain evidence="10 11">R79</strain>
    </source>
</reference>
<proteinExistence type="predicted"/>
<evidence type="ECO:0000256" key="5">
    <source>
        <dbReference type="ARBA" id="ARBA00023098"/>
    </source>
</evidence>
<comment type="subcellular location">
    <subcellularLocation>
        <location evidence="1">Endomembrane system</location>
        <topology evidence="1">Multi-pass membrane protein</topology>
    </subcellularLocation>
</comment>
<keyword evidence="2 8" id="KW-0812">Transmembrane</keyword>
<feature type="transmembrane region" description="Helical" evidence="8">
    <location>
        <begin position="88"/>
        <end position="105"/>
    </location>
</feature>
<reference evidence="10 11" key="2">
    <citation type="journal article" date="2022" name="Arch. Microbiol.">
        <title>Rhodococcus pseudokoreensis sp. nov. isolated from the rhizosphere of young M26 apple rootstocks.</title>
        <authorList>
            <person name="Kampfer P."/>
            <person name="Glaeser S.P."/>
            <person name="Blom J."/>
            <person name="Wolf J."/>
            <person name="Benning S."/>
            <person name="Schloter M."/>
            <person name="Neumann-Schaal M."/>
        </authorList>
    </citation>
    <scope>NUCLEOTIDE SEQUENCE [LARGE SCALE GENOMIC DNA]</scope>
    <source>
        <strain evidence="10 11">R79</strain>
    </source>
</reference>
<dbReference type="PANTHER" id="PTHR21624:SF1">
    <property type="entry name" value="ALKYLGLYCEROL MONOOXYGENASE"/>
    <property type="match status" value="1"/>
</dbReference>
<evidence type="ECO:0000256" key="8">
    <source>
        <dbReference type="SAM" id="Phobius"/>
    </source>
</evidence>
<dbReference type="RefSeq" id="WP_206004774.1">
    <property type="nucleotide sequence ID" value="NZ_CP070618.1"/>
</dbReference>
<evidence type="ECO:0000256" key="7">
    <source>
        <dbReference type="SAM" id="MobiDB-lite"/>
    </source>
</evidence>
<evidence type="ECO:0000256" key="2">
    <source>
        <dbReference type="ARBA" id="ARBA00022692"/>
    </source>
</evidence>
<feature type="domain" description="Fatty acid hydroxylase" evidence="9">
    <location>
        <begin position="93"/>
        <end position="225"/>
    </location>
</feature>
<evidence type="ECO:0000256" key="6">
    <source>
        <dbReference type="ARBA" id="ARBA00023136"/>
    </source>
</evidence>
<dbReference type="EMBL" id="CP070618">
    <property type="protein sequence ID" value="QSE88014.1"/>
    <property type="molecule type" value="Genomic_DNA"/>
</dbReference>
<keyword evidence="3 8" id="KW-1133">Transmembrane helix</keyword>
<gene>
    <name evidence="10" type="ORF">JWS13_04950</name>
</gene>
<evidence type="ECO:0000313" key="11">
    <source>
        <dbReference type="Proteomes" id="UP000662986"/>
    </source>
</evidence>
<evidence type="ECO:0000256" key="3">
    <source>
        <dbReference type="ARBA" id="ARBA00022989"/>
    </source>
</evidence>
<feature type="transmembrane region" description="Helical" evidence="8">
    <location>
        <begin position="51"/>
        <end position="76"/>
    </location>
</feature>
<keyword evidence="5" id="KW-0443">Lipid metabolism</keyword>
<keyword evidence="11" id="KW-1185">Reference proteome</keyword>
<feature type="region of interest" description="Disordered" evidence="7">
    <location>
        <begin position="301"/>
        <end position="334"/>
    </location>
</feature>